<dbReference type="Gene3D" id="3.30.420.40">
    <property type="match status" value="2"/>
</dbReference>
<organism evidence="2 3">
    <name type="scientific">Desulfonatronospira thiodismutans ASO3-1</name>
    <dbReference type="NCBI Taxonomy" id="555779"/>
    <lineage>
        <taxon>Bacteria</taxon>
        <taxon>Pseudomonadati</taxon>
        <taxon>Thermodesulfobacteriota</taxon>
        <taxon>Desulfovibrionia</taxon>
        <taxon>Desulfovibrionales</taxon>
        <taxon>Desulfonatronovibrionaceae</taxon>
        <taxon>Desulfonatronospira</taxon>
    </lineage>
</organism>
<dbReference type="OrthoDB" id="5414910at2"/>
<sequence length="617" mass="70158">MATRNDIDSTEKLLNLIRKGPSQSVTEGHAPRRSASPLWTSLRNRVLPFRSTKVMGLEILRDSLHLALSEQTRSGWRLLHASSVDIPADMTVDTPEFKDFLQNQLQDLDPRKTAEVWFALPASRGEIWSIRVPRVKKGMANVVYWSARKEKNFDPQQHIFNFRLGREVDEGGVRKIQAEICLAPAEDIQKYRQLITDTGYRLRGITLPAASLDNLFQHARDDYLDKPYAILYIGEDSSCIKFYSAGTVLFSRVIRMGQDSFLDSINMEHSRQDQEGHDLSDLQVSSSTNLLEESSGSREKALQILKQLQHDGRKSSEDDDKSPSSALDLIYPALERLSRQLERTIDQLVKVMDHPAPEELFICGKIAFLQGIADFFSQNLDIPAQILDVPSSPNVQVENTITEMEPDERLSLVSTVGLTMPWSGTVNFLHTAMDKEREAAAMRNTNLVAAGCALAFVVVAGYWAWMGHQLEQAREETLSLQDQLSEYSPRLTRDMLQDLVEEHQDFKDTVINRAQRLQAVALIGEIGRITPDDFRLLEMILELDSQTDEDERRQNLIVEGFIRGEGDNFETRMTSYLVDLRNSPLFRSAHIHRSSRGTLEEEGEVFRFVLNIDPERI</sequence>
<gene>
    <name evidence="2" type="ORF">Dthio_PD0691</name>
</gene>
<dbReference type="Proteomes" id="UP000005496">
    <property type="component" value="Unassembled WGS sequence"/>
</dbReference>
<accession>D6SRP7</accession>
<dbReference type="Gene3D" id="3.30.1490.300">
    <property type="match status" value="1"/>
</dbReference>
<keyword evidence="1" id="KW-0812">Transmembrane</keyword>
<dbReference type="eggNOG" id="COG4972">
    <property type="taxonomic scope" value="Bacteria"/>
</dbReference>
<name>D6SRP7_9BACT</name>
<evidence type="ECO:0000256" key="1">
    <source>
        <dbReference type="SAM" id="Phobius"/>
    </source>
</evidence>
<keyword evidence="1" id="KW-0472">Membrane</keyword>
<dbReference type="PANTHER" id="PTHR32432:SF3">
    <property type="entry name" value="ETHANOLAMINE UTILIZATION PROTEIN EUTJ"/>
    <property type="match status" value="1"/>
</dbReference>
<keyword evidence="3" id="KW-1185">Reference proteome</keyword>
<dbReference type="PANTHER" id="PTHR32432">
    <property type="entry name" value="CELL DIVISION PROTEIN FTSA-RELATED"/>
    <property type="match status" value="1"/>
</dbReference>
<protein>
    <submittedName>
        <fullName evidence="2">Fimbrial assembly family protein</fullName>
    </submittedName>
</protein>
<reference evidence="2" key="1">
    <citation type="submission" date="2010-05" db="EMBL/GenBank/DDBJ databases">
        <title>The draft genome of Desulfonatronospira thiodismutans ASO3-1.</title>
        <authorList>
            <consortium name="US DOE Joint Genome Institute (JGI-PGF)"/>
            <person name="Lucas S."/>
            <person name="Copeland A."/>
            <person name="Lapidus A."/>
            <person name="Cheng J.-F."/>
            <person name="Bruce D."/>
            <person name="Goodwin L."/>
            <person name="Pitluck S."/>
            <person name="Chertkov O."/>
            <person name="Brettin T."/>
            <person name="Detter J.C."/>
            <person name="Han C."/>
            <person name="Land M.L."/>
            <person name="Hauser L."/>
            <person name="Kyrpides N."/>
            <person name="Mikhailova N."/>
            <person name="Muyzer G."/>
            <person name="Woyke T."/>
        </authorList>
    </citation>
    <scope>NUCLEOTIDE SEQUENCE [LARGE SCALE GENOMIC DNA]</scope>
    <source>
        <strain evidence="2">ASO3-1</strain>
    </source>
</reference>
<proteinExistence type="predicted"/>
<dbReference type="EMBL" id="ACJN02000003">
    <property type="protein sequence ID" value="EFI33363.1"/>
    <property type="molecule type" value="Genomic_DNA"/>
</dbReference>
<comment type="caution">
    <text evidence="2">The sequence shown here is derived from an EMBL/GenBank/DDBJ whole genome shotgun (WGS) entry which is preliminary data.</text>
</comment>
<evidence type="ECO:0000313" key="3">
    <source>
        <dbReference type="Proteomes" id="UP000005496"/>
    </source>
</evidence>
<evidence type="ECO:0000313" key="2">
    <source>
        <dbReference type="EMBL" id="EFI33363.1"/>
    </source>
</evidence>
<keyword evidence="1" id="KW-1133">Transmembrane helix</keyword>
<dbReference type="RefSeq" id="WP_008870721.1">
    <property type="nucleotide sequence ID" value="NZ_ACJN02000003.1"/>
</dbReference>
<feature type="transmembrane region" description="Helical" evidence="1">
    <location>
        <begin position="447"/>
        <end position="465"/>
    </location>
</feature>
<dbReference type="InterPro" id="IPR050696">
    <property type="entry name" value="FtsA/MreB"/>
</dbReference>
<dbReference type="AlphaFoldDB" id="D6SRP7"/>